<proteinExistence type="predicted"/>
<reference evidence="1" key="1">
    <citation type="submission" date="2017-07" db="EMBL/GenBank/DDBJ databases">
        <title>Taro Niue Genome Assembly and Annotation.</title>
        <authorList>
            <person name="Atibalentja N."/>
            <person name="Keating K."/>
            <person name="Fields C.J."/>
        </authorList>
    </citation>
    <scope>NUCLEOTIDE SEQUENCE</scope>
    <source>
        <strain evidence="1">Niue_2</strain>
        <tissue evidence="1">Leaf</tissue>
    </source>
</reference>
<comment type="caution">
    <text evidence="1">The sequence shown here is derived from an EMBL/GenBank/DDBJ whole genome shotgun (WGS) entry which is preliminary data.</text>
</comment>
<dbReference type="EMBL" id="NMUH01001655">
    <property type="protein sequence ID" value="MQL94281.1"/>
    <property type="molecule type" value="Genomic_DNA"/>
</dbReference>
<accession>A0A843VCP3</accession>
<dbReference type="AlphaFoldDB" id="A0A843VCP3"/>
<dbReference type="Proteomes" id="UP000652761">
    <property type="component" value="Unassembled WGS sequence"/>
</dbReference>
<protein>
    <submittedName>
        <fullName evidence="1">Uncharacterized protein</fullName>
    </submittedName>
</protein>
<evidence type="ECO:0000313" key="2">
    <source>
        <dbReference type="Proteomes" id="UP000652761"/>
    </source>
</evidence>
<evidence type="ECO:0000313" key="1">
    <source>
        <dbReference type="EMBL" id="MQL94281.1"/>
    </source>
</evidence>
<name>A0A843VCP3_COLES</name>
<gene>
    <name evidence="1" type="ORF">Taro_026931</name>
</gene>
<organism evidence="1 2">
    <name type="scientific">Colocasia esculenta</name>
    <name type="common">Wild taro</name>
    <name type="synonym">Arum esculentum</name>
    <dbReference type="NCBI Taxonomy" id="4460"/>
    <lineage>
        <taxon>Eukaryota</taxon>
        <taxon>Viridiplantae</taxon>
        <taxon>Streptophyta</taxon>
        <taxon>Embryophyta</taxon>
        <taxon>Tracheophyta</taxon>
        <taxon>Spermatophyta</taxon>
        <taxon>Magnoliopsida</taxon>
        <taxon>Liliopsida</taxon>
        <taxon>Araceae</taxon>
        <taxon>Aroideae</taxon>
        <taxon>Colocasieae</taxon>
        <taxon>Colocasia</taxon>
    </lineage>
</organism>
<keyword evidence="2" id="KW-1185">Reference proteome</keyword>
<sequence>MVATVRPSFARCSALKGLSRVRELSWVVWVAEDNSEFYPVQAIQSFFSLPRSLWPRNRLERPDFPTAAERASGGGVGAVGVVPVASSGFPVSVYVTLGPFRVSGSVGGDRENWVHGVGRGSGSQSSRDWFGTPRTFRGLLPGADQLVLVLTASLLVAPEPLGEARRGTVVRPDYGGYCETSQQRQGARWAEETGRPFGSPDPWAATAKIGSSAWAEGRVLGSLHIL</sequence>